<comment type="caution">
    <text evidence="3">Lacks conserved residue(s) required for the propagation of feature annotation.</text>
</comment>
<feature type="transmembrane region" description="Helical" evidence="4">
    <location>
        <begin position="420"/>
        <end position="444"/>
    </location>
</feature>
<dbReference type="AlphaFoldDB" id="A0A7Z0IKT5"/>
<dbReference type="InterPro" id="IPR050625">
    <property type="entry name" value="ParA/MinD_ATPase"/>
</dbReference>
<keyword evidence="7" id="KW-1185">Reference proteome</keyword>
<dbReference type="GO" id="GO:0051782">
    <property type="term" value="P:negative regulation of cell division"/>
    <property type="evidence" value="ECO:0007669"/>
    <property type="project" value="TreeGrafter"/>
</dbReference>
<dbReference type="EMBL" id="JACBZS010000001">
    <property type="protein sequence ID" value="NYI70866.1"/>
    <property type="molecule type" value="Genomic_DNA"/>
</dbReference>
<proteinExistence type="predicted"/>
<dbReference type="SUPFAM" id="SSF52172">
    <property type="entry name" value="CheY-like"/>
    <property type="match status" value="1"/>
</dbReference>
<dbReference type="GO" id="GO:0005524">
    <property type="term" value="F:ATP binding"/>
    <property type="evidence" value="ECO:0007669"/>
    <property type="project" value="UniProtKB-KW"/>
</dbReference>
<evidence type="ECO:0000256" key="4">
    <source>
        <dbReference type="SAM" id="Phobius"/>
    </source>
</evidence>
<reference evidence="6 7" key="1">
    <citation type="submission" date="2020-07" db="EMBL/GenBank/DDBJ databases">
        <title>Sequencing the genomes of 1000 actinobacteria strains.</title>
        <authorList>
            <person name="Klenk H.-P."/>
        </authorList>
    </citation>
    <scope>NUCLEOTIDE SEQUENCE [LARGE SCALE GENOMIC DNA]</scope>
    <source>
        <strain evidence="6 7">DSM 103164</strain>
    </source>
</reference>
<organism evidence="6 7">
    <name type="scientific">Naumannella cuiyingiana</name>
    <dbReference type="NCBI Taxonomy" id="1347891"/>
    <lineage>
        <taxon>Bacteria</taxon>
        <taxon>Bacillati</taxon>
        <taxon>Actinomycetota</taxon>
        <taxon>Actinomycetes</taxon>
        <taxon>Propionibacteriales</taxon>
        <taxon>Propionibacteriaceae</taxon>
        <taxon>Naumannella</taxon>
    </lineage>
</organism>
<keyword evidence="1" id="KW-0547">Nucleotide-binding</keyword>
<dbReference type="InterPro" id="IPR027417">
    <property type="entry name" value="P-loop_NTPase"/>
</dbReference>
<keyword evidence="4" id="KW-1133">Transmembrane helix</keyword>
<dbReference type="Proteomes" id="UP000527616">
    <property type="component" value="Unassembled WGS sequence"/>
</dbReference>
<dbReference type="Gene3D" id="3.40.50.2300">
    <property type="match status" value="1"/>
</dbReference>
<name>A0A7Z0IKT5_9ACTN</name>
<evidence type="ECO:0000256" key="3">
    <source>
        <dbReference type="PROSITE-ProRule" id="PRU00169"/>
    </source>
</evidence>
<evidence type="ECO:0000256" key="1">
    <source>
        <dbReference type="ARBA" id="ARBA00022741"/>
    </source>
</evidence>
<accession>A0A7Z0IKT5</accession>
<dbReference type="PANTHER" id="PTHR43384">
    <property type="entry name" value="SEPTUM SITE-DETERMINING PROTEIN MIND HOMOLOG, CHLOROPLASTIC-RELATED"/>
    <property type="match status" value="1"/>
</dbReference>
<dbReference type="Gene3D" id="3.40.50.300">
    <property type="entry name" value="P-loop containing nucleotide triphosphate hydrolases"/>
    <property type="match status" value="1"/>
</dbReference>
<dbReference type="GO" id="GO:0016887">
    <property type="term" value="F:ATP hydrolysis activity"/>
    <property type="evidence" value="ECO:0007669"/>
    <property type="project" value="TreeGrafter"/>
</dbReference>
<evidence type="ECO:0000259" key="5">
    <source>
        <dbReference type="PROSITE" id="PS50110"/>
    </source>
</evidence>
<dbReference type="InterPro" id="IPR011006">
    <property type="entry name" value="CheY-like_superfamily"/>
</dbReference>
<dbReference type="PROSITE" id="PS50110">
    <property type="entry name" value="RESPONSE_REGULATORY"/>
    <property type="match status" value="1"/>
</dbReference>
<dbReference type="GO" id="GO:0005829">
    <property type="term" value="C:cytosol"/>
    <property type="evidence" value="ECO:0007669"/>
    <property type="project" value="TreeGrafter"/>
</dbReference>
<dbReference type="GO" id="GO:0009898">
    <property type="term" value="C:cytoplasmic side of plasma membrane"/>
    <property type="evidence" value="ECO:0007669"/>
    <property type="project" value="TreeGrafter"/>
</dbReference>
<keyword evidence="4" id="KW-0472">Membrane</keyword>
<feature type="domain" description="Response regulatory" evidence="5">
    <location>
        <begin position="3"/>
        <end position="120"/>
    </location>
</feature>
<dbReference type="PANTHER" id="PTHR43384:SF6">
    <property type="entry name" value="SEPTUM SITE-DETERMINING PROTEIN MIND HOMOLOG, CHLOROPLASTIC"/>
    <property type="match status" value="1"/>
</dbReference>
<keyword evidence="2" id="KW-0067">ATP-binding</keyword>
<dbReference type="SUPFAM" id="SSF52540">
    <property type="entry name" value="P-loop containing nucleoside triphosphate hydrolases"/>
    <property type="match status" value="1"/>
</dbReference>
<dbReference type="Pfam" id="PF10609">
    <property type="entry name" value="ParA"/>
    <property type="match status" value="1"/>
</dbReference>
<evidence type="ECO:0000313" key="7">
    <source>
        <dbReference type="Proteomes" id="UP000527616"/>
    </source>
</evidence>
<comment type="caution">
    <text evidence="6">The sequence shown here is derived from an EMBL/GenBank/DDBJ whole genome shotgun (WGS) entry which is preliminary data.</text>
</comment>
<sequence length="517" mass="55359">MTKAVVAVADQILLQELRSRLEQIDTPIEIASVAESTHELASVLTREQPTLLFVHDRIGPGAVLPMIRDLTMRNPALAVLMITSSHGQDAYQRAIEMGARGVLVNPFGLEELEQRIGTALEWARAGRSVPLLEATAGRGSGRVVTVTGAKGGVGVSVIASHLAWDIATQERDMRVCLVDLDVEKGDVPSYLDVAHRVSIADLAKISEDLSPRAVADTVLSHASGLNLLLAPIEIRDTEYVTAEAVRRIVEQLRSMYHLVIIDAGAAVTAAQAAAVQSADVVQQVVTADVPALRAARRQVLAWESLGVVNPGEVRIVVNRFDRRSEIQQDTIDTLVLGERSQVLIPDLDQGLARASNTRTPSEVRNGRWWKSLRAIGQELDVVRAYRESAADASDGDPGQQPVAAGRRAHDAGQITLETAALIPLALVALVVCIQMILLGMAFVWSGVASSAAARAVSVGDSPPQVAARATLPPGFDAEVTQSGNRISVRVDSPLLLGTGVQREIGIETRHTVQEEPR</sequence>
<dbReference type="RefSeq" id="WP_179444767.1">
    <property type="nucleotide sequence ID" value="NZ_JACBZS010000001.1"/>
</dbReference>
<dbReference type="GO" id="GO:0000160">
    <property type="term" value="P:phosphorelay signal transduction system"/>
    <property type="evidence" value="ECO:0007669"/>
    <property type="project" value="InterPro"/>
</dbReference>
<gene>
    <name evidence="6" type="ORF">GGQ54_001426</name>
</gene>
<keyword evidence="4" id="KW-0812">Transmembrane</keyword>
<dbReference type="InterPro" id="IPR033756">
    <property type="entry name" value="YlxH/NBP35"/>
</dbReference>
<evidence type="ECO:0000256" key="2">
    <source>
        <dbReference type="ARBA" id="ARBA00022840"/>
    </source>
</evidence>
<dbReference type="InterPro" id="IPR001789">
    <property type="entry name" value="Sig_transdc_resp-reg_receiver"/>
</dbReference>
<evidence type="ECO:0000313" key="6">
    <source>
        <dbReference type="EMBL" id="NYI70866.1"/>
    </source>
</evidence>
<protein>
    <submittedName>
        <fullName evidence="6">Pilus assembly protein CpaE</fullName>
    </submittedName>
</protein>